<gene>
    <name evidence="2" type="ORF">Naga_100460g2</name>
</gene>
<feature type="compositionally biased region" description="Basic and acidic residues" evidence="1">
    <location>
        <begin position="297"/>
        <end position="316"/>
    </location>
</feature>
<organism evidence="2 3">
    <name type="scientific">Nannochloropsis gaditana</name>
    <dbReference type="NCBI Taxonomy" id="72520"/>
    <lineage>
        <taxon>Eukaryota</taxon>
        <taxon>Sar</taxon>
        <taxon>Stramenopiles</taxon>
        <taxon>Ochrophyta</taxon>
        <taxon>Eustigmatophyceae</taxon>
        <taxon>Eustigmatales</taxon>
        <taxon>Monodopsidaceae</taxon>
        <taxon>Nannochloropsis</taxon>
    </lineage>
</organism>
<evidence type="ECO:0000256" key="1">
    <source>
        <dbReference type="SAM" id="MobiDB-lite"/>
    </source>
</evidence>
<feature type="compositionally biased region" description="Basic and acidic residues" evidence="1">
    <location>
        <begin position="134"/>
        <end position="143"/>
    </location>
</feature>
<reference evidence="2 3" key="1">
    <citation type="journal article" date="2014" name="Mol. Plant">
        <title>Chromosome Scale Genome Assembly and Transcriptome Profiling of Nannochloropsis gaditana in Nitrogen Depletion.</title>
        <authorList>
            <person name="Corteggiani Carpinelli E."/>
            <person name="Telatin A."/>
            <person name="Vitulo N."/>
            <person name="Forcato C."/>
            <person name="D'Angelo M."/>
            <person name="Schiavon R."/>
            <person name="Vezzi A."/>
            <person name="Giacometti G.M."/>
            <person name="Morosinotto T."/>
            <person name="Valle G."/>
        </authorList>
    </citation>
    <scope>NUCLEOTIDE SEQUENCE [LARGE SCALE GENOMIC DNA]</scope>
    <source>
        <strain evidence="2 3">B-31</strain>
    </source>
</reference>
<comment type="caution">
    <text evidence="2">The sequence shown here is derived from an EMBL/GenBank/DDBJ whole genome shotgun (WGS) entry which is preliminary data.</text>
</comment>
<keyword evidence="3" id="KW-1185">Reference proteome</keyword>
<feature type="region of interest" description="Disordered" evidence="1">
    <location>
        <begin position="104"/>
        <end position="150"/>
    </location>
</feature>
<dbReference type="Proteomes" id="UP000019335">
    <property type="component" value="Chromosome 17"/>
</dbReference>
<protein>
    <submittedName>
        <fullName evidence="2">Uncharacterized protein</fullName>
    </submittedName>
</protein>
<accession>W7TRS9</accession>
<dbReference type="EMBL" id="AZIL01001719">
    <property type="protein sequence ID" value="EWM23256.1"/>
    <property type="molecule type" value="Genomic_DNA"/>
</dbReference>
<sequence>MRPISCRIPGIGTFLFQDDSGTSAVMTRPPYTCLPSETQEQMKTEAYAAVLAVCGMMAPGDKVALLTTVLRASKTYRNRYGLRKALFGLRPVDLEGMETTVWQRTDDDEANTQSISHPSALRKRDRSDQNSVLSEERAAHDSKCPPPQQPQEAIYQNIGAVMKHTSEGNKRRMHLHRSSPLHDTPNKGKPTPWEKLAVPLTPVLPSASGSFWISIDKNQRRKRTSFRRASRSYRAKIFKVTYELIQAVVEKFCPGVGRLDLLDRLSEVHQSKLSHMERNQLDGYAHHHSDSFSVKAPRRDTPKSAGKKGRDVRGGIDEPMTEHPLSMEKKSSSSLAPLDGERIDRMRATQSSSMAGLTSFIDSEATKQAADYQNPSHAFATAKSLPLSVPYVHAPSLEVLTSMAQYVSEQVMALRPKTAAVSALPACKAGVVSGGGGGVRATAAGSVAHKVSEATALDGKEVKRGSVVSAITSSPVSGTATGRTAKLELDRTRLWSQAFPTSNRCPDIQDLQPLLQPPLREEKRHRPQNSPSPSPLSEDNTEQPLKPWQQLLQALQKQISSSVPQSDAWNMVSCHPSHLGVPRGFPAQRPAPPSWQTRSLPQPHVPPLSSDYTVKGVFRPPFVPVSEASSNEVSILGPSLHTSASFHH</sequence>
<feature type="region of interest" description="Disordered" evidence="1">
    <location>
        <begin position="278"/>
        <end position="339"/>
    </location>
</feature>
<dbReference type="OrthoDB" id="10343302at2759"/>
<feature type="compositionally biased region" description="Basic and acidic residues" evidence="1">
    <location>
        <begin position="278"/>
        <end position="290"/>
    </location>
</feature>
<name>W7TRS9_9STRA</name>
<feature type="region of interest" description="Disordered" evidence="1">
    <location>
        <begin position="521"/>
        <end position="543"/>
    </location>
</feature>
<dbReference type="AlphaFoldDB" id="W7TRS9"/>
<evidence type="ECO:0000313" key="2">
    <source>
        <dbReference type="EMBL" id="EWM23256.1"/>
    </source>
</evidence>
<evidence type="ECO:0000313" key="3">
    <source>
        <dbReference type="Proteomes" id="UP000019335"/>
    </source>
</evidence>
<feature type="compositionally biased region" description="Polar residues" evidence="1">
    <location>
        <begin position="528"/>
        <end position="538"/>
    </location>
</feature>
<proteinExistence type="predicted"/>